<gene>
    <name evidence="3" type="ORF">PgNI_10978</name>
</gene>
<dbReference type="Proteomes" id="UP000515153">
    <property type="component" value="Chromosome VII"/>
</dbReference>
<dbReference type="AlphaFoldDB" id="A0A6P8AYW6"/>
<organism evidence="2 3">
    <name type="scientific">Pyricularia grisea</name>
    <name type="common">Crabgrass-specific blast fungus</name>
    <name type="synonym">Magnaporthe grisea</name>
    <dbReference type="NCBI Taxonomy" id="148305"/>
    <lineage>
        <taxon>Eukaryota</taxon>
        <taxon>Fungi</taxon>
        <taxon>Dikarya</taxon>
        <taxon>Ascomycota</taxon>
        <taxon>Pezizomycotina</taxon>
        <taxon>Sordariomycetes</taxon>
        <taxon>Sordariomycetidae</taxon>
        <taxon>Magnaporthales</taxon>
        <taxon>Pyriculariaceae</taxon>
        <taxon>Pyricularia</taxon>
    </lineage>
</organism>
<reference evidence="2 3" key="1">
    <citation type="journal article" date="2019" name="Mol. Biol. Evol.">
        <title>Blast fungal genomes show frequent chromosomal changes, gene gains and losses, and effector gene turnover.</title>
        <authorList>
            <person name="Gomez Luciano L.B."/>
            <person name="Jason Tsai I."/>
            <person name="Chuma I."/>
            <person name="Tosa Y."/>
            <person name="Chen Y.H."/>
            <person name="Li J.Y."/>
            <person name="Li M.Y."/>
            <person name="Jade Lu M.Y."/>
            <person name="Nakayashiki H."/>
            <person name="Li W.H."/>
        </authorList>
    </citation>
    <scope>NUCLEOTIDE SEQUENCE [LARGE SCALE GENOMIC DNA]</scope>
    <source>
        <strain evidence="2 3">NI907</strain>
    </source>
</reference>
<keyword evidence="2" id="KW-1185">Reference proteome</keyword>
<name>A0A6P8AYW6_PYRGI</name>
<reference evidence="3" key="2">
    <citation type="submission" date="2019-10" db="EMBL/GenBank/DDBJ databases">
        <authorList>
            <consortium name="NCBI Genome Project"/>
        </authorList>
    </citation>
    <scope>NUCLEOTIDE SEQUENCE</scope>
    <source>
        <strain evidence="3">NI907</strain>
    </source>
</reference>
<protein>
    <submittedName>
        <fullName evidence="3">Uncharacterized protein</fullName>
    </submittedName>
</protein>
<evidence type="ECO:0000313" key="3">
    <source>
        <dbReference type="RefSeq" id="XP_030980141.1"/>
    </source>
</evidence>
<dbReference type="KEGG" id="pgri:PgNI_10978"/>
<accession>A0A6P8AYW6</accession>
<sequence>MSRNPAESPKICQRSKGKEGSKGNKTSVVSAWSELMEIWKDFFPIAIMSESWPVQSIPDPPKLYDL</sequence>
<dbReference type="RefSeq" id="XP_030980141.1">
    <property type="nucleotide sequence ID" value="XM_031130952.1"/>
</dbReference>
<feature type="region of interest" description="Disordered" evidence="1">
    <location>
        <begin position="1"/>
        <end position="26"/>
    </location>
</feature>
<evidence type="ECO:0000256" key="1">
    <source>
        <dbReference type="SAM" id="MobiDB-lite"/>
    </source>
</evidence>
<evidence type="ECO:0000313" key="2">
    <source>
        <dbReference type="Proteomes" id="UP000515153"/>
    </source>
</evidence>
<proteinExistence type="predicted"/>
<reference evidence="3" key="3">
    <citation type="submission" date="2025-08" db="UniProtKB">
        <authorList>
            <consortium name="RefSeq"/>
        </authorList>
    </citation>
    <scope>IDENTIFICATION</scope>
    <source>
        <strain evidence="3">NI907</strain>
    </source>
</reference>
<dbReference type="GeneID" id="41965857"/>